<reference evidence="1 2" key="1">
    <citation type="journal article" date="2023" name="Commun. Biol.">
        <title>Genome analysis of Parmales, the sister group of diatoms, reveals the evolutionary specialization of diatoms from phago-mixotrophs to photoautotrophs.</title>
        <authorList>
            <person name="Ban H."/>
            <person name="Sato S."/>
            <person name="Yoshikawa S."/>
            <person name="Yamada K."/>
            <person name="Nakamura Y."/>
            <person name="Ichinomiya M."/>
            <person name="Sato N."/>
            <person name="Blanc-Mathieu R."/>
            <person name="Endo H."/>
            <person name="Kuwata A."/>
            <person name="Ogata H."/>
        </authorList>
    </citation>
    <scope>NUCLEOTIDE SEQUENCE [LARGE SCALE GENOMIC DNA]</scope>
</reference>
<keyword evidence="2" id="KW-1185">Reference proteome</keyword>
<comment type="caution">
    <text evidence="1">The sequence shown here is derived from an EMBL/GenBank/DDBJ whole genome shotgun (WGS) entry which is preliminary data.</text>
</comment>
<proteinExistence type="predicted"/>
<evidence type="ECO:0000313" key="2">
    <source>
        <dbReference type="Proteomes" id="UP001165060"/>
    </source>
</evidence>
<protein>
    <submittedName>
        <fullName evidence="1">Uncharacterized protein</fullName>
    </submittedName>
</protein>
<organism evidence="1 2">
    <name type="scientific">Tetraparma gracilis</name>
    <dbReference type="NCBI Taxonomy" id="2962635"/>
    <lineage>
        <taxon>Eukaryota</taxon>
        <taxon>Sar</taxon>
        <taxon>Stramenopiles</taxon>
        <taxon>Ochrophyta</taxon>
        <taxon>Bolidophyceae</taxon>
        <taxon>Parmales</taxon>
        <taxon>Triparmaceae</taxon>
        <taxon>Tetraparma</taxon>
    </lineage>
</organism>
<dbReference type="EMBL" id="BRYB01002296">
    <property type="protein sequence ID" value="GMI42585.1"/>
    <property type="molecule type" value="Genomic_DNA"/>
</dbReference>
<accession>A0ABQ6N700</accession>
<feature type="non-terminal residue" evidence="1">
    <location>
        <position position="230"/>
    </location>
</feature>
<gene>
    <name evidence="1" type="ORF">TeGR_g10574</name>
</gene>
<name>A0ABQ6N700_9STRA</name>
<evidence type="ECO:0000313" key="1">
    <source>
        <dbReference type="EMBL" id="GMI42585.1"/>
    </source>
</evidence>
<dbReference type="Proteomes" id="UP001165060">
    <property type="component" value="Unassembled WGS sequence"/>
</dbReference>
<sequence>MAALADARSTIDSYEDAPSLSPPAAISLQTLHTSLLTSLNSGDPFPIHSLLCEDVRLQEALGGGAKGVTGKDAVGAKVADVCGKMAGLIQGLEGAVVLGFGDTTRTVVTLKKGFVTLSLGVSATWMGGMIKLLVLQKSCDGAKFVAGCAPVEEEAAGEEGGADAGADEGDLEPPFLVPRPPSFPPPTVSFSIQSCSGLVNNPSRVALRPINSYVKVKLPGGARSQIDVFK</sequence>